<evidence type="ECO:0000256" key="2">
    <source>
        <dbReference type="ARBA" id="ARBA00023015"/>
    </source>
</evidence>
<keyword evidence="4" id="KW-0804">Transcription</keyword>
<proteinExistence type="predicted"/>
<dbReference type="PROSITE" id="PS51005">
    <property type="entry name" value="NAC"/>
    <property type="match status" value="1"/>
</dbReference>
<dbReference type="InterPro" id="IPR003441">
    <property type="entry name" value="NAC-dom"/>
</dbReference>
<comment type="caution">
    <text evidence="7">The sequence shown here is derived from an EMBL/GenBank/DDBJ whole genome shotgun (WGS) entry which is preliminary data.</text>
</comment>
<dbReference type="PANTHER" id="PTHR31744:SF233">
    <property type="entry name" value="NAC DOMAIN-CONTAINING PROTEIN 72-LIKE"/>
    <property type="match status" value="1"/>
</dbReference>
<comment type="subcellular location">
    <subcellularLocation>
        <location evidence="1">Nucleus</location>
    </subcellularLocation>
</comment>
<dbReference type="GO" id="GO:0006355">
    <property type="term" value="P:regulation of DNA-templated transcription"/>
    <property type="evidence" value="ECO:0007669"/>
    <property type="project" value="InterPro"/>
</dbReference>
<dbReference type="Pfam" id="PF02365">
    <property type="entry name" value="NAM"/>
    <property type="match status" value="1"/>
</dbReference>
<evidence type="ECO:0000256" key="4">
    <source>
        <dbReference type="ARBA" id="ARBA00023163"/>
    </source>
</evidence>
<name>A0A7J7H100_CAMSI</name>
<accession>A0A7J7H100</accession>
<gene>
    <name evidence="7" type="ORF">HYC85_016931</name>
</gene>
<dbReference type="GO" id="GO:0005634">
    <property type="term" value="C:nucleus"/>
    <property type="evidence" value="ECO:0007669"/>
    <property type="project" value="UniProtKB-SubCell"/>
</dbReference>
<sequence>MAKDAIALMDHLGWRKAHVFGHSMGFQAQLNDTYTYHLGIEFNFPGTVVGKSKLYKENYKPYEEKEWYFFTPRDRKYKNGKRPNRAAGDGYWKDFDSKLRIESNSSNTQI</sequence>
<dbReference type="Proteomes" id="UP000593564">
    <property type="component" value="Unassembled WGS sequence"/>
</dbReference>
<keyword evidence="5" id="KW-0539">Nucleus</keyword>
<organism evidence="7 8">
    <name type="scientific">Camellia sinensis</name>
    <name type="common">Tea plant</name>
    <name type="synonym">Thea sinensis</name>
    <dbReference type="NCBI Taxonomy" id="4442"/>
    <lineage>
        <taxon>Eukaryota</taxon>
        <taxon>Viridiplantae</taxon>
        <taxon>Streptophyta</taxon>
        <taxon>Embryophyta</taxon>
        <taxon>Tracheophyta</taxon>
        <taxon>Spermatophyta</taxon>
        <taxon>Magnoliopsida</taxon>
        <taxon>eudicotyledons</taxon>
        <taxon>Gunneridae</taxon>
        <taxon>Pentapetalae</taxon>
        <taxon>asterids</taxon>
        <taxon>Ericales</taxon>
        <taxon>Theaceae</taxon>
        <taxon>Camellia</taxon>
    </lineage>
</organism>
<evidence type="ECO:0000313" key="7">
    <source>
        <dbReference type="EMBL" id="KAF5946703.1"/>
    </source>
</evidence>
<dbReference type="Gene3D" id="2.170.150.80">
    <property type="entry name" value="NAC domain"/>
    <property type="match status" value="1"/>
</dbReference>
<dbReference type="AlphaFoldDB" id="A0A7J7H100"/>
<evidence type="ECO:0000256" key="1">
    <source>
        <dbReference type="ARBA" id="ARBA00004123"/>
    </source>
</evidence>
<dbReference type="Gene3D" id="3.40.50.1820">
    <property type="entry name" value="alpha/beta hydrolase"/>
    <property type="match status" value="1"/>
</dbReference>
<keyword evidence="2" id="KW-0805">Transcription regulation</keyword>
<reference evidence="7 8" key="2">
    <citation type="submission" date="2020-07" db="EMBL/GenBank/DDBJ databases">
        <title>Genome assembly of wild tea tree DASZ reveals pedigree and selection history of tea varieties.</title>
        <authorList>
            <person name="Zhang W."/>
        </authorList>
    </citation>
    <scope>NUCLEOTIDE SEQUENCE [LARGE SCALE GENOMIC DNA]</scope>
    <source>
        <strain evidence="8">cv. G240</strain>
        <tissue evidence="7">Leaf</tissue>
    </source>
</reference>
<feature type="domain" description="NAC" evidence="6">
    <location>
        <begin position="20"/>
        <end position="110"/>
    </location>
</feature>
<dbReference type="SUPFAM" id="SSF53474">
    <property type="entry name" value="alpha/beta-Hydrolases"/>
    <property type="match status" value="1"/>
</dbReference>
<dbReference type="InterPro" id="IPR029058">
    <property type="entry name" value="AB_hydrolase_fold"/>
</dbReference>
<evidence type="ECO:0000259" key="6">
    <source>
        <dbReference type="PROSITE" id="PS51005"/>
    </source>
</evidence>
<evidence type="ECO:0000256" key="3">
    <source>
        <dbReference type="ARBA" id="ARBA00023125"/>
    </source>
</evidence>
<evidence type="ECO:0000313" key="8">
    <source>
        <dbReference type="Proteomes" id="UP000593564"/>
    </source>
</evidence>
<protein>
    <recommendedName>
        <fullName evidence="6">NAC domain-containing protein</fullName>
    </recommendedName>
</protein>
<dbReference type="EMBL" id="JACBKZ010000007">
    <property type="protein sequence ID" value="KAF5946703.1"/>
    <property type="molecule type" value="Genomic_DNA"/>
</dbReference>
<keyword evidence="3" id="KW-0238">DNA-binding</keyword>
<evidence type="ECO:0000256" key="5">
    <source>
        <dbReference type="ARBA" id="ARBA00023242"/>
    </source>
</evidence>
<dbReference type="GO" id="GO:0003677">
    <property type="term" value="F:DNA binding"/>
    <property type="evidence" value="ECO:0007669"/>
    <property type="project" value="UniProtKB-KW"/>
</dbReference>
<dbReference type="SUPFAM" id="SSF101941">
    <property type="entry name" value="NAC domain"/>
    <property type="match status" value="1"/>
</dbReference>
<keyword evidence="8" id="KW-1185">Reference proteome</keyword>
<dbReference type="PANTHER" id="PTHR31744">
    <property type="entry name" value="PROTEIN CUP-SHAPED COTYLEDON 2-RELATED"/>
    <property type="match status" value="1"/>
</dbReference>
<dbReference type="InterPro" id="IPR036093">
    <property type="entry name" value="NAC_dom_sf"/>
</dbReference>
<reference evidence="8" key="1">
    <citation type="journal article" date="2020" name="Nat. Commun.">
        <title>Genome assembly of wild tea tree DASZ reveals pedigree and selection history of tea varieties.</title>
        <authorList>
            <person name="Zhang W."/>
            <person name="Zhang Y."/>
            <person name="Qiu H."/>
            <person name="Guo Y."/>
            <person name="Wan H."/>
            <person name="Zhang X."/>
            <person name="Scossa F."/>
            <person name="Alseekh S."/>
            <person name="Zhang Q."/>
            <person name="Wang P."/>
            <person name="Xu L."/>
            <person name="Schmidt M.H."/>
            <person name="Jia X."/>
            <person name="Li D."/>
            <person name="Zhu A."/>
            <person name="Guo F."/>
            <person name="Chen W."/>
            <person name="Ni D."/>
            <person name="Usadel B."/>
            <person name="Fernie A.R."/>
            <person name="Wen W."/>
        </authorList>
    </citation>
    <scope>NUCLEOTIDE SEQUENCE [LARGE SCALE GENOMIC DNA]</scope>
    <source>
        <strain evidence="8">cv. G240</strain>
    </source>
</reference>